<dbReference type="InterPro" id="IPR013087">
    <property type="entry name" value="Znf_C2H2_type"/>
</dbReference>
<dbReference type="Proteomes" id="UP000008820">
    <property type="component" value="Chromosome 2"/>
</dbReference>
<reference evidence="8 9" key="1">
    <citation type="submission" date="2017-06" db="EMBL/GenBank/DDBJ databases">
        <title>Aedes aegypti genome working group (AGWG) sequencing and assembly.</title>
        <authorList>
            <consortium name="Aedes aegypti Genome Working Group (AGWG)"/>
            <person name="Matthews B.J."/>
        </authorList>
    </citation>
    <scope>NUCLEOTIDE SEQUENCE [LARGE SCALE GENOMIC DNA]</scope>
    <source>
        <strain evidence="8 9">LVP_AGWG</strain>
    </source>
</reference>
<dbReference type="FunFam" id="3.30.160.60:FF:000624">
    <property type="entry name" value="zinc finger protein 697"/>
    <property type="match status" value="1"/>
</dbReference>
<keyword evidence="3" id="KW-0677">Repeat</keyword>
<evidence type="ECO:0000256" key="1">
    <source>
        <dbReference type="ARBA" id="ARBA00004123"/>
    </source>
</evidence>
<comment type="subcellular location">
    <subcellularLocation>
        <location evidence="1">Nucleus</location>
    </subcellularLocation>
</comment>
<evidence type="ECO:0000256" key="2">
    <source>
        <dbReference type="ARBA" id="ARBA00022723"/>
    </source>
</evidence>
<dbReference type="GO" id="GO:0048729">
    <property type="term" value="P:tissue morphogenesis"/>
    <property type="evidence" value="ECO:0007669"/>
    <property type="project" value="UniProtKB-ARBA"/>
</dbReference>
<dbReference type="GO" id="GO:0048598">
    <property type="term" value="P:embryonic morphogenesis"/>
    <property type="evidence" value="ECO:0007669"/>
    <property type="project" value="UniProtKB-ARBA"/>
</dbReference>
<dbReference type="EnsemblMetazoa" id="AAEL001984-RA">
    <property type="protein sequence ID" value="AAEL001984-PA"/>
    <property type="gene ID" value="AAEL001984"/>
</dbReference>
<protein>
    <submittedName>
        <fullName evidence="8">Uncharacterized protein</fullName>
    </submittedName>
</protein>
<dbReference type="SUPFAM" id="SSF57716">
    <property type="entry name" value="Glucocorticoid receptor-like (DNA-binding domain)"/>
    <property type="match status" value="1"/>
</dbReference>
<dbReference type="PANTHER" id="PTHR24376">
    <property type="entry name" value="ZINC FINGER PROTEIN"/>
    <property type="match status" value="1"/>
</dbReference>
<dbReference type="AlphaFoldDB" id="A0A1S4F0K3"/>
<dbReference type="PROSITE" id="PS00028">
    <property type="entry name" value="ZINC_FINGER_C2H2_1"/>
    <property type="match status" value="7"/>
</dbReference>
<dbReference type="VEuPathDB" id="VectorBase:AAEL001984"/>
<feature type="region of interest" description="Disordered" evidence="7">
    <location>
        <begin position="135"/>
        <end position="160"/>
    </location>
</feature>
<sequence>MDTDTQPTPSSSELPKTTAPQRTLNDFCRICLLRKQSLLPLTSELNGTMIPEMLWKVSGTMLNVLEQLPRVICDHCLTKLDLAYNIAQEFRKQEEVLRSFCWKGALIEQLDGFQQTEDAVRVPYSDGVLKKLTFTPQKATEPAEETPKEISDPQQEKVSTDKEVTEFSGEQLDDIIEVASDVIEEVAQSDDDFEMIVEETSVDAECSPKEKKDDLVDFSQSDESQDRVSIKKETEEEDKKVPEESEVLSVLVTKVEDEEWIEEEERLSEEKLVDGNESASELAIVSCDETGDSQDPIWFDEEGRDDEDDNSNGHETSQSSEQPKRRKRKRKQSDKPKRVIKSEVNADGLYECKVCDRTFSVQKTFLNHLRNHEHVSQGSFKCGQCNKVFGTKNRLLRHEDIHTRDLSCKECDKKFANIYELRGHLPFHLKGKGKCSSCDFVCYTREQMKQHRQTSDCAKLIAAKRPPKPAVLKDPCCPYEGCDYKAATYGAMYVHKRAKHQSTYECDMCDKKFAFANQLKQHETIHTGEKPFQCEICSKPFRRLFSFKEHMAIHEGEQKYECAICGKTFARPRYLAAHVATHSTKRPFECTMCGSNYKTNGELTKHIRAKHETLEYGNGNDLIEEDYDYFEDEIYL</sequence>
<feature type="region of interest" description="Disordered" evidence="7">
    <location>
        <begin position="1"/>
        <end position="20"/>
    </location>
</feature>
<dbReference type="InterPro" id="IPR036236">
    <property type="entry name" value="Znf_C2H2_sf"/>
</dbReference>
<dbReference type="GO" id="GO:0001228">
    <property type="term" value="F:DNA-binding transcription activator activity, RNA polymerase II-specific"/>
    <property type="evidence" value="ECO:0007669"/>
    <property type="project" value="TreeGrafter"/>
</dbReference>
<dbReference type="Gene3D" id="3.30.160.60">
    <property type="entry name" value="Classic Zinc Finger"/>
    <property type="match status" value="5"/>
</dbReference>
<keyword evidence="4" id="KW-0863">Zinc-finger</keyword>
<dbReference type="SMART" id="SM00868">
    <property type="entry name" value="zf-AD"/>
    <property type="match status" value="1"/>
</dbReference>
<feature type="region of interest" description="Disordered" evidence="7">
    <location>
        <begin position="201"/>
        <end position="246"/>
    </location>
</feature>
<dbReference type="InterPro" id="IPR012934">
    <property type="entry name" value="Znf_AD"/>
</dbReference>
<dbReference type="GO" id="GO:0000978">
    <property type="term" value="F:RNA polymerase II cis-regulatory region sequence-specific DNA binding"/>
    <property type="evidence" value="ECO:0007669"/>
    <property type="project" value="TreeGrafter"/>
</dbReference>
<dbReference type="InParanoid" id="A0A1S4F0K3"/>
<organism evidence="8 9">
    <name type="scientific">Aedes aegypti</name>
    <name type="common">Yellowfever mosquito</name>
    <name type="synonym">Culex aegypti</name>
    <dbReference type="NCBI Taxonomy" id="7159"/>
    <lineage>
        <taxon>Eukaryota</taxon>
        <taxon>Metazoa</taxon>
        <taxon>Ecdysozoa</taxon>
        <taxon>Arthropoda</taxon>
        <taxon>Hexapoda</taxon>
        <taxon>Insecta</taxon>
        <taxon>Pterygota</taxon>
        <taxon>Neoptera</taxon>
        <taxon>Endopterygota</taxon>
        <taxon>Diptera</taxon>
        <taxon>Nematocera</taxon>
        <taxon>Culicoidea</taxon>
        <taxon>Culicidae</taxon>
        <taxon>Culicinae</taxon>
        <taxon>Aedini</taxon>
        <taxon>Aedes</taxon>
        <taxon>Stegomyia</taxon>
    </lineage>
</organism>
<proteinExistence type="predicted"/>
<dbReference type="SMART" id="SM00355">
    <property type="entry name" value="ZnF_C2H2"/>
    <property type="match status" value="9"/>
</dbReference>
<feature type="compositionally biased region" description="Basic and acidic residues" evidence="7">
    <location>
        <begin position="206"/>
        <end position="215"/>
    </location>
</feature>
<evidence type="ECO:0000256" key="4">
    <source>
        <dbReference type="ARBA" id="ARBA00022771"/>
    </source>
</evidence>
<evidence type="ECO:0000256" key="6">
    <source>
        <dbReference type="ARBA" id="ARBA00023242"/>
    </source>
</evidence>
<keyword evidence="5" id="KW-0862">Zinc</keyword>
<dbReference type="PROSITE" id="PS50157">
    <property type="entry name" value="ZINC_FINGER_C2H2_2"/>
    <property type="match status" value="7"/>
</dbReference>
<evidence type="ECO:0000256" key="7">
    <source>
        <dbReference type="SAM" id="MobiDB-lite"/>
    </source>
</evidence>
<keyword evidence="2" id="KW-0479">Metal-binding</keyword>
<dbReference type="PANTHER" id="PTHR24376:SF216">
    <property type="entry name" value="ZINC FINGER PROTEIN 420-LIKE"/>
    <property type="match status" value="1"/>
</dbReference>
<keyword evidence="6" id="KW-0539">Nucleus</keyword>
<reference evidence="8" key="2">
    <citation type="submission" date="2020-05" db="UniProtKB">
        <authorList>
            <consortium name="EnsemblMetazoa"/>
        </authorList>
    </citation>
    <scope>IDENTIFICATION</scope>
    <source>
        <strain evidence="8">LVP_AGWG</strain>
    </source>
</reference>
<gene>
    <name evidence="8" type="primary">5573120</name>
</gene>
<accession>A0A1S4F0K3</accession>
<evidence type="ECO:0000313" key="8">
    <source>
        <dbReference type="EnsemblMetazoa" id="AAEL001984-PA"/>
    </source>
</evidence>
<evidence type="ECO:0000256" key="3">
    <source>
        <dbReference type="ARBA" id="ARBA00022737"/>
    </source>
</evidence>
<dbReference type="Pfam" id="PF00096">
    <property type="entry name" value="zf-C2H2"/>
    <property type="match status" value="6"/>
</dbReference>
<dbReference type="SUPFAM" id="SSF57667">
    <property type="entry name" value="beta-beta-alpha zinc fingers"/>
    <property type="match status" value="4"/>
</dbReference>
<keyword evidence="9" id="KW-1185">Reference proteome</keyword>
<dbReference type="FunFam" id="3.30.160.60:FF:000100">
    <property type="entry name" value="Zinc finger 45-like"/>
    <property type="match status" value="1"/>
</dbReference>
<dbReference type="GO" id="GO:0005634">
    <property type="term" value="C:nucleus"/>
    <property type="evidence" value="ECO:0007669"/>
    <property type="project" value="UniProtKB-SubCell"/>
</dbReference>
<dbReference type="OrthoDB" id="6910977at2759"/>
<feature type="region of interest" description="Disordered" evidence="7">
    <location>
        <begin position="259"/>
        <end position="340"/>
    </location>
</feature>
<feature type="compositionally biased region" description="Acidic residues" evidence="7">
    <location>
        <begin position="298"/>
        <end position="310"/>
    </location>
</feature>
<dbReference type="GO" id="GO:0008270">
    <property type="term" value="F:zinc ion binding"/>
    <property type="evidence" value="ECO:0007669"/>
    <property type="project" value="UniProtKB-UniRule"/>
</dbReference>
<dbReference type="PROSITE" id="PS51915">
    <property type="entry name" value="ZAD"/>
    <property type="match status" value="1"/>
</dbReference>
<feature type="compositionally biased region" description="Basic and acidic residues" evidence="7">
    <location>
        <begin position="145"/>
        <end position="160"/>
    </location>
</feature>
<evidence type="ECO:0000313" key="9">
    <source>
        <dbReference type="Proteomes" id="UP000008820"/>
    </source>
</evidence>
<feature type="compositionally biased region" description="Basic and acidic residues" evidence="7">
    <location>
        <begin position="224"/>
        <end position="243"/>
    </location>
</feature>
<name>A0A1S4F0K3_AEDAE</name>
<evidence type="ECO:0000256" key="5">
    <source>
        <dbReference type="ARBA" id="ARBA00022833"/>
    </source>
</evidence>